<dbReference type="OrthoDB" id="9807047at2"/>
<keyword evidence="3 8" id="KW-0813">Transport</keyword>
<accession>A0A089Z0I3</accession>
<evidence type="ECO:0000313" key="11">
    <source>
        <dbReference type="Proteomes" id="UP000029499"/>
    </source>
</evidence>
<dbReference type="STRING" id="216142.LT40_18450"/>
<protein>
    <submittedName>
        <fullName evidence="10">Polyamine ABC transporter substrate-binding protein</fullName>
    </submittedName>
</protein>
<evidence type="ECO:0000313" key="10">
    <source>
        <dbReference type="EMBL" id="AIS19265.1"/>
    </source>
</evidence>
<dbReference type="AlphaFoldDB" id="A0A089Z0I3"/>
<dbReference type="HOGENOM" id="CLU_039052_0_0_6"/>
<organism evidence="10 11">
    <name type="scientific">Pseudomonas rhizosphaerae</name>
    <dbReference type="NCBI Taxonomy" id="216142"/>
    <lineage>
        <taxon>Bacteria</taxon>
        <taxon>Pseudomonadati</taxon>
        <taxon>Pseudomonadota</taxon>
        <taxon>Gammaproteobacteria</taxon>
        <taxon>Pseudomonadales</taxon>
        <taxon>Pseudomonadaceae</taxon>
        <taxon>Pseudomonas</taxon>
    </lineage>
</organism>
<dbReference type="GO" id="GO:0055085">
    <property type="term" value="P:transmembrane transport"/>
    <property type="evidence" value="ECO:0007669"/>
    <property type="project" value="InterPro"/>
</dbReference>
<feature type="domain" description="ABC transmembrane type-1" evidence="9">
    <location>
        <begin position="197"/>
        <end position="403"/>
    </location>
</feature>
<evidence type="ECO:0000256" key="1">
    <source>
        <dbReference type="ARBA" id="ARBA00004651"/>
    </source>
</evidence>
<evidence type="ECO:0000256" key="3">
    <source>
        <dbReference type="ARBA" id="ARBA00022448"/>
    </source>
</evidence>
<evidence type="ECO:0000256" key="5">
    <source>
        <dbReference type="ARBA" id="ARBA00022692"/>
    </source>
</evidence>
<evidence type="ECO:0000256" key="7">
    <source>
        <dbReference type="ARBA" id="ARBA00023136"/>
    </source>
</evidence>
<dbReference type="PANTHER" id="PTHR42929:SF5">
    <property type="entry name" value="ABC TRANSPORTER PERMEASE PROTEIN"/>
    <property type="match status" value="1"/>
</dbReference>
<keyword evidence="5 8" id="KW-0812">Transmembrane</keyword>
<dbReference type="Proteomes" id="UP000029499">
    <property type="component" value="Chromosome"/>
</dbReference>
<evidence type="ECO:0000256" key="2">
    <source>
        <dbReference type="ARBA" id="ARBA00007069"/>
    </source>
</evidence>
<feature type="transmembrane region" description="Helical" evidence="8">
    <location>
        <begin position="284"/>
        <end position="305"/>
    </location>
</feature>
<dbReference type="CDD" id="cd06261">
    <property type="entry name" value="TM_PBP2"/>
    <property type="match status" value="1"/>
</dbReference>
<keyword evidence="11" id="KW-1185">Reference proteome</keyword>
<keyword evidence="4" id="KW-1003">Cell membrane</keyword>
<dbReference type="SUPFAM" id="SSF161098">
    <property type="entry name" value="MetI-like"/>
    <property type="match status" value="1"/>
</dbReference>
<name>A0A089Z0I3_9PSED</name>
<feature type="transmembrane region" description="Helical" evidence="8">
    <location>
        <begin position="339"/>
        <end position="360"/>
    </location>
</feature>
<proteinExistence type="inferred from homology"/>
<evidence type="ECO:0000256" key="8">
    <source>
        <dbReference type="RuleBase" id="RU363032"/>
    </source>
</evidence>
<evidence type="ECO:0000259" key="9">
    <source>
        <dbReference type="PROSITE" id="PS50928"/>
    </source>
</evidence>
<dbReference type="eggNOG" id="COG1176">
    <property type="taxonomic scope" value="Bacteria"/>
</dbReference>
<comment type="subcellular location">
    <subcellularLocation>
        <location evidence="1 8">Cell membrane</location>
        <topology evidence="1 8">Multi-pass membrane protein</topology>
    </subcellularLocation>
</comment>
<dbReference type="PANTHER" id="PTHR42929">
    <property type="entry name" value="INNER MEMBRANE ABC TRANSPORTER PERMEASE PROTEIN YDCU-RELATED-RELATED"/>
    <property type="match status" value="1"/>
</dbReference>
<evidence type="ECO:0000256" key="4">
    <source>
        <dbReference type="ARBA" id="ARBA00022475"/>
    </source>
</evidence>
<evidence type="ECO:0000256" key="6">
    <source>
        <dbReference type="ARBA" id="ARBA00022989"/>
    </source>
</evidence>
<dbReference type="EMBL" id="CP009533">
    <property type="protein sequence ID" value="AIS19265.1"/>
    <property type="molecule type" value="Genomic_DNA"/>
</dbReference>
<dbReference type="Gene3D" id="1.10.3720.10">
    <property type="entry name" value="MetI-like"/>
    <property type="match status" value="1"/>
</dbReference>
<dbReference type="GO" id="GO:0005886">
    <property type="term" value="C:plasma membrane"/>
    <property type="evidence" value="ECO:0007669"/>
    <property type="project" value="UniProtKB-SubCell"/>
</dbReference>
<feature type="transmembrane region" description="Helical" evidence="8">
    <location>
        <begin position="380"/>
        <end position="403"/>
    </location>
</feature>
<dbReference type="InterPro" id="IPR035906">
    <property type="entry name" value="MetI-like_sf"/>
</dbReference>
<comment type="similarity">
    <text evidence="2">Belongs to the binding-protein-dependent transport system permease family. CysTW subfamily.</text>
</comment>
<feature type="transmembrane region" description="Helical" evidence="8">
    <location>
        <begin position="201"/>
        <end position="223"/>
    </location>
</feature>
<keyword evidence="6 8" id="KW-1133">Transmembrane helix</keyword>
<feature type="transmembrane region" description="Helical" evidence="8">
    <location>
        <begin position="230"/>
        <end position="247"/>
    </location>
</feature>
<dbReference type="PROSITE" id="PS50928">
    <property type="entry name" value="ABC_TM1"/>
    <property type="match status" value="1"/>
</dbReference>
<sequence>MAVAVPLKQDASLTLKQRLSRAERLNRWKAQALIAPLVLFLLLVFLVPIAALLYKSVGNPEVVEGMPRTVAAVTAWDGKGLPDEPVYRSLAEDLAESRKNQSLGDLSKRLNMELAGYRSLLAKTARALPFQTEPASYKEALQALDERWGDPAYWQAIRRNTSAVTPFYLLAAVDHRIDDLGEVAPATPDQAIYLDIFARTFWMGLVITAICLALAYPLAYLLANLPTRQSNLLMILVLLPFWTSILVRVAAWIVLLQSGGLINSALMAMGIIDKPLELVFNRAGVYISMVHILLPFMILPIYSVMKGISPTYMRAAISLGCHPFASFWRVYFPQTYAGVGAGCLLVFILAIGYYITPALLGSPNDQMVSYFVAFYTNTSINWGMATALGGLLLLATVVLYLIYSWLVGASRLRLS</sequence>
<dbReference type="RefSeq" id="WP_043192481.1">
    <property type="nucleotide sequence ID" value="NZ_CP009533.1"/>
</dbReference>
<gene>
    <name evidence="10" type="ORF">LT40_18450</name>
</gene>
<reference evidence="10 11" key="1">
    <citation type="journal article" date="2015" name="J. Biotechnol.">
        <title>Complete genome sequence of Pseudomonas rhizosphaerae IH5T (=DSM 16299T), a phosphate-solubilizing rhizobacterium for bacterial biofertilizer.</title>
        <authorList>
            <person name="Kwak Y."/>
            <person name="Jung B.K."/>
            <person name="Shin J.H."/>
        </authorList>
    </citation>
    <scope>NUCLEOTIDE SEQUENCE [LARGE SCALE GENOMIC DNA]</scope>
    <source>
        <strain evidence="10">DSM 16299</strain>
    </source>
</reference>
<dbReference type="Pfam" id="PF00528">
    <property type="entry name" value="BPD_transp_1"/>
    <property type="match status" value="1"/>
</dbReference>
<keyword evidence="7 8" id="KW-0472">Membrane</keyword>
<feature type="transmembrane region" description="Helical" evidence="8">
    <location>
        <begin position="33"/>
        <end position="54"/>
    </location>
</feature>
<dbReference type="KEGG" id="prh:LT40_18450"/>
<dbReference type="InterPro" id="IPR000515">
    <property type="entry name" value="MetI-like"/>
</dbReference>